<keyword evidence="2" id="KW-0472">Membrane</keyword>
<proteinExistence type="predicted"/>
<dbReference type="EMBL" id="JAEVHL010000155">
    <property type="protein sequence ID" value="MBM0278238.1"/>
    <property type="molecule type" value="Genomic_DNA"/>
</dbReference>
<protein>
    <submittedName>
        <fullName evidence="4">DUF642 domain-containing protein</fullName>
    </submittedName>
</protein>
<evidence type="ECO:0000313" key="4">
    <source>
        <dbReference type="EMBL" id="MBM0278238.1"/>
    </source>
</evidence>
<sequence>MTTTWQLDPHLREKSPANAMSPTSAAAGARHLSRITATQPLSDFGRLMEFESLAILRGVTVTSLIGIDFLASGGRSTTRRSGTAPADAHVGGTCMATRPGTYRTVIGAALAVALSVVLTALTASPAAAATVFTDGFENPVISGDFTEFAAGQQIGSWTVTTGTVGLTRDWQAAEGDQSLDLNGFSPGAVARTLPTKLLTTYRVSYALAGNPDNGPLIATGRVTANGQTVDSFSFDTTGHTPSDMGYVYRTFYFTNVLSAATVLQFASTTADAFGPVIDDVRVESCLLVICPAGTATAI</sequence>
<dbReference type="RefSeq" id="WP_203150623.1">
    <property type="nucleotide sequence ID" value="NZ_JAEVHL010000155.1"/>
</dbReference>
<accession>A0ABS1YLB7</accession>
<dbReference type="Pfam" id="PF04862">
    <property type="entry name" value="DUF642"/>
    <property type="match status" value="1"/>
</dbReference>
<name>A0ABS1YLB7_9ACTN</name>
<feature type="transmembrane region" description="Helical" evidence="2">
    <location>
        <begin position="105"/>
        <end position="123"/>
    </location>
</feature>
<reference evidence="4 5" key="1">
    <citation type="submission" date="2021-01" db="EMBL/GenBank/DDBJ databases">
        <title>Draft genome sequence of Micromonospora sp. strain STR1s_6.</title>
        <authorList>
            <person name="Karlyshev A."/>
            <person name="Jawad R."/>
        </authorList>
    </citation>
    <scope>NUCLEOTIDE SEQUENCE [LARGE SCALE GENOMIC DNA]</scope>
    <source>
        <strain evidence="4 5">STR1S-6</strain>
    </source>
</reference>
<keyword evidence="2" id="KW-1133">Transmembrane helix</keyword>
<keyword evidence="5" id="KW-1185">Reference proteome</keyword>
<evidence type="ECO:0000256" key="2">
    <source>
        <dbReference type="SAM" id="Phobius"/>
    </source>
</evidence>
<gene>
    <name evidence="4" type="ORF">JM949_24305</name>
</gene>
<comment type="caution">
    <text evidence="4">The sequence shown here is derived from an EMBL/GenBank/DDBJ whole genome shotgun (WGS) entry which is preliminary data.</text>
</comment>
<dbReference type="Proteomes" id="UP000622245">
    <property type="component" value="Unassembled WGS sequence"/>
</dbReference>
<evidence type="ECO:0000313" key="5">
    <source>
        <dbReference type="Proteomes" id="UP000622245"/>
    </source>
</evidence>
<organism evidence="4 5">
    <name type="scientific">Micromonospora tarensis</name>
    <dbReference type="NCBI Taxonomy" id="2806100"/>
    <lineage>
        <taxon>Bacteria</taxon>
        <taxon>Bacillati</taxon>
        <taxon>Actinomycetota</taxon>
        <taxon>Actinomycetes</taxon>
        <taxon>Micromonosporales</taxon>
        <taxon>Micromonosporaceae</taxon>
        <taxon>Micromonospora</taxon>
    </lineage>
</organism>
<evidence type="ECO:0000256" key="1">
    <source>
        <dbReference type="SAM" id="MobiDB-lite"/>
    </source>
</evidence>
<evidence type="ECO:0000259" key="3">
    <source>
        <dbReference type="Pfam" id="PF04862"/>
    </source>
</evidence>
<feature type="domain" description="DUF642" evidence="3">
    <location>
        <begin position="144"/>
        <end position="282"/>
    </location>
</feature>
<keyword evidence="2" id="KW-0812">Transmembrane</keyword>
<dbReference type="InterPro" id="IPR006946">
    <property type="entry name" value="DGR2-like_dom"/>
</dbReference>
<dbReference type="Gene3D" id="2.60.120.260">
    <property type="entry name" value="Galactose-binding domain-like"/>
    <property type="match status" value="1"/>
</dbReference>
<feature type="region of interest" description="Disordered" evidence="1">
    <location>
        <begin position="1"/>
        <end position="26"/>
    </location>
</feature>